<evidence type="ECO:0000313" key="2">
    <source>
        <dbReference type="Proteomes" id="UP000600139"/>
    </source>
</evidence>
<dbReference type="RefSeq" id="WP_200350124.1">
    <property type="nucleotide sequence ID" value="NZ_BAABHZ010000005.1"/>
</dbReference>
<dbReference type="EMBL" id="JAENIK010000005">
    <property type="protein sequence ID" value="MBK1815154.1"/>
    <property type="molecule type" value="Genomic_DNA"/>
</dbReference>
<accession>A0A934VB87</accession>
<gene>
    <name evidence="1" type="ORF">JIN84_05995</name>
</gene>
<evidence type="ECO:0000313" key="1">
    <source>
        <dbReference type="EMBL" id="MBK1815154.1"/>
    </source>
</evidence>
<comment type="caution">
    <text evidence="1">The sequence shown here is derived from an EMBL/GenBank/DDBJ whole genome shotgun (WGS) entry which is preliminary data.</text>
</comment>
<organism evidence="1 2">
    <name type="scientific">Luteolibacter yonseiensis</name>
    <dbReference type="NCBI Taxonomy" id="1144680"/>
    <lineage>
        <taxon>Bacteria</taxon>
        <taxon>Pseudomonadati</taxon>
        <taxon>Verrucomicrobiota</taxon>
        <taxon>Verrucomicrobiia</taxon>
        <taxon>Verrucomicrobiales</taxon>
        <taxon>Verrucomicrobiaceae</taxon>
        <taxon>Luteolibacter</taxon>
    </lineage>
</organism>
<name>A0A934VB87_9BACT</name>
<proteinExistence type="predicted"/>
<keyword evidence="2" id="KW-1185">Reference proteome</keyword>
<dbReference type="Proteomes" id="UP000600139">
    <property type="component" value="Unassembled WGS sequence"/>
</dbReference>
<reference evidence="1" key="1">
    <citation type="submission" date="2021-01" db="EMBL/GenBank/DDBJ databases">
        <title>Modified the classification status of verrucomicrobia.</title>
        <authorList>
            <person name="Feng X."/>
        </authorList>
    </citation>
    <scope>NUCLEOTIDE SEQUENCE</scope>
    <source>
        <strain evidence="1">JCM 18052</strain>
    </source>
</reference>
<sequence>MNRCGKTCVVLAVMLGVIGWRARPLAGIFDGGNLRTSEDFASLDSMVPPRMAPAAAYEGLSHPTWDGVRLCFEVLFKPRRIIHGHAFEFATAKNGAVGEIAALLTDRSSYRRWGGEKPCGVFHANRYFRWTDGSGSWEVLLGEGCGEALLFHGGRSLRCDVSPDAVLAILELEKSGIRPAVLTASR</sequence>
<dbReference type="AlphaFoldDB" id="A0A934VB87"/>
<protein>
    <submittedName>
        <fullName evidence="1">Uncharacterized protein</fullName>
    </submittedName>
</protein>